<comment type="similarity">
    <text evidence="4 5">Belongs to the cytochrome b5 family.</text>
</comment>
<dbReference type="Gene3D" id="3.10.120.10">
    <property type="entry name" value="Cytochrome b5-like heme/steroid binding domain"/>
    <property type="match status" value="1"/>
</dbReference>
<dbReference type="OrthoDB" id="260519at2759"/>
<dbReference type="InterPro" id="IPR018506">
    <property type="entry name" value="Cyt_B5_heme-BS"/>
</dbReference>
<evidence type="ECO:0000256" key="3">
    <source>
        <dbReference type="ARBA" id="ARBA00023004"/>
    </source>
</evidence>
<dbReference type="InterPro" id="IPR001199">
    <property type="entry name" value="Cyt_B5-like_heme/steroid-bd"/>
</dbReference>
<evidence type="ECO:0000259" key="6">
    <source>
        <dbReference type="PROSITE" id="PS50255"/>
    </source>
</evidence>
<reference evidence="7 8" key="1">
    <citation type="submission" date="2015-09" db="EMBL/GenBank/DDBJ databases">
        <title>Draft genome of the parasitic nematode Teladorsagia circumcincta isolate WARC Sus (inbred).</title>
        <authorList>
            <person name="Mitreva M."/>
        </authorList>
    </citation>
    <scope>NUCLEOTIDE SEQUENCE [LARGE SCALE GENOMIC DNA]</scope>
    <source>
        <strain evidence="7 8">S</strain>
    </source>
</reference>
<evidence type="ECO:0000256" key="1">
    <source>
        <dbReference type="ARBA" id="ARBA00022617"/>
    </source>
</evidence>
<evidence type="ECO:0000256" key="2">
    <source>
        <dbReference type="ARBA" id="ARBA00022723"/>
    </source>
</evidence>
<sequence length="172" mass="19142">MSGEYTLNEVARHCTADDLWIAYKGEVYDMTSYLSSHPGGNAMLRQAGKDDNADLAILRPFGNTGRTEVVSNWESRRTGMRSLVIKSLKVAISRICPNVVIRRRPNFDPFDETRIQAGGCSRSRSELRKVRCSPKPVVVFGLRAETLPGFLRLSSLPNNLYYIAGLKTADAC</sequence>
<dbReference type="PROSITE" id="PS50255">
    <property type="entry name" value="CYTOCHROME_B5_2"/>
    <property type="match status" value="1"/>
</dbReference>
<dbReference type="SMART" id="SM01117">
    <property type="entry name" value="Cyt-b5"/>
    <property type="match status" value="1"/>
</dbReference>
<proteinExistence type="inferred from homology"/>
<evidence type="ECO:0000256" key="4">
    <source>
        <dbReference type="ARBA" id="ARBA00038168"/>
    </source>
</evidence>
<dbReference type="EMBL" id="KZ345519">
    <property type="protein sequence ID" value="PIO73104.1"/>
    <property type="molecule type" value="Genomic_DNA"/>
</dbReference>
<name>A0A2G9US79_TELCI</name>
<dbReference type="Proteomes" id="UP000230423">
    <property type="component" value="Unassembled WGS sequence"/>
</dbReference>
<dbReference type="PROSITE" id="PS00191">
    <property type="entry name" value="CYTOCHROME_B5_1"/>
    <property type="match status" value="1"/>
</dbReference>
<organism evidence="7 8">
    <name type="scientific">Teladorsagia circumcincta</name>
    <name type="common">Brown stomach worm</name>
    <name type="synonym">Ostertagia circumcincta</name>
    <dbReference type="NCBI Taxonomy" id="45464"/>
    <lineage>
        <taxon>Eukaryota</taxon>
        <taxon>Metazoa</taxon>
        <taxon>Ecdysozoa</taxon>
        <taxon>Nematoda</taxon>
        <taxon>Chromadorea</taxon>
        <taxon>Rhabditida</taxon>
        <taxon>Rhabditina</taxon>
        <taxon>Rhabditomorpha</taxon>
        <taxon>Strongyloidea</taxon>
        <taxon>Trichostrongylidae</taxon>
        <taxon>Teladorsagia</taxon>
    </lineage>
</organism>
<dbReference type="InterPro" id="IPR050668">
    <property type="entry name" value="Cytochrome_b5"/>
</dbReference>
<dbReference type="PANTHER" id="PTHR19359">
    <property type="entry name" value="CYTOCHROME B5"/>
    <property type="match status" value="1"/>
</dbReference>
<dbReference type="GO" id="GO:0016020">
    <property type="term" value="C:membrane"/>
    <property type="evidence" value="ECO:0007669"/>
    <property type="project" value="TreeGrafter"/>
</dbReference>
<dbReference type="PANTHER" id="PTHR19359:SF95">
    <property type="entry name" value="CYTOCHROME B5 TYPE B"/>
    <property type="match status" value="1"/>
</dbReference>
<dbReference type="InterPro" id="IPR036400">
    <property type="entry name" value="Cyt_B5-like_heme/steroid_sf"/>
</dbReference>
<gene>
    <name evidence="7" type="ORF">TELCIR_04939</name>
</gene>
<dbReference type="SUPFAM" id="SSF55856">
    <property type="entry name" value="Cytochrome b5-like heme/steroid binding domain"/>
    <property type="match status" value="1"/>
</dbReference>
<protein>
    <submittedName>
        <fullName evidence="7">Cytochrome b5-like Heme/Steroid binding domain protein</fullName>
    </submittedName>
</protein>
<keyword evidence="1 5" id="KW-0349">Heme</keyword>
<accession>A0A2G9US79</accession>
<feature type="domain" description="Cytochrome b5 heme-binding" evidence="6">
    <location>
        <begin position="2"/>
        <end position="50"/>
    </location>
</feature>
<evidence type="ECO:0000313" key="7">
    <source>
        <dbReference type="EMBL" id="PIO73104.1"/>
    </source>
</evidence>
<keyword evidence="2 5" id="KW-0479">Metal-binding</keyword>
<keyword evidence="8" id="KW-1185">Reference proteome</keyword>
<evidence type="ECO:0000256" key="5">
    <source>
        <dbReference type="RuleBase" id="RU362121"/>
    </source>
</evidence>
<keyword evidence="3 5" id="KW-0408">Iron</keyword>
<dbReference type="GO" id="GO:0046872">
    <property type="term" value="F:metal ion binding"/>
    <property type="evidence" value="ECO:0007669"/>
    <property type="project" value="UniProtKB-UniRule"/>
</dbReference>
<dbReference type="GO" id="GO:0020037">
    <property type="term" value="F:heme binding"/>
    <property type="evidence" value="ECO:0007669"/>
    <property type="project" value="UniProtKB-UniRule"/>
</dbReference>
<dbReference type="Pfam" id="PF00173">
    <property type="entry name" value="Cyt-b5"/>
    <property type="match status" value="1"/>
</dbReference>
<evidence type="ECO:0000313" key="8">
    <source>
        <dbReference type="Proteomes" id="UP000230423"/>
    </source>
</evidence>
<dbReference type="AlphaFoldDB" id="A0A2G9US79"/>